<sequence>MTKKFFTITQNFVRSIITLVFMALGIFQDNLYYIVIGAIILGISEISFSAYNKKITKQTKGTEL</sequence>
<gene>
    <name evidence="2" type="ORF">GCM10011351_31540</name>
</gene>
<evidence type="ECO:0000313" key="3">
    <source>
        <dbReference type="Proteomes" id="UP000618460"/>
    </source>
</evidence>
<reference evidence="2" key="1">
    <citation type="journal article" date="2014" name="Int. J. Syst. Evol. Microbiol.">
        <title>Complete genome sequence of Corynebacterium casei LMG S-19264T (=DSM 44701T), isolated from a smear-ripened cheese.</title>
        <authorList>
            <consortium name="US DOE Joint Genome Institute (JGI-PGF)"/>
            <person name="Walter F."/>
            <person name="Albersmeier A."/>
            <person name="Kalinowski J."/>
            <person name="Ruckert C."/>
        </authorList>
    </citation>
    <scope>NUCLEOTIDE SEQUENCE</scope>
    <source>
        <strain evidence="2">CGMCC 1.6333</strain>
    </source>
</reference>
<dbReference type="Proteomes" id="UP000618460">
    <property type="component" value="Unassembled WGS sequence"/>
</dbReference>
<feature type="transmembrane region" description="Helical" evidence="1">
    <location>
        <begin position="33"/>
        <end position="51"/>
    </location>
</feature>
<keyword evidence="3" id="KW-1185">Reference proteome</keyword>
<dbReference type="EMBL" id="BMLG01000034">
    <property type="protein sequence ID" value="GGM43279.1"/>
    <property type="molecule type" value="Genomic_DNA"/>
</dbReference>
<proteinExistence type="predicted"/>
<keyword evidence="1" id="KW-0472">Membrane</keyword>
<organism evidence="2 3">
    <name type="scientific">Paraliobacillus quinghaiensis</name>
    <dbReference type="NCBI Taxonomy" id="470815"/>
    <lineage>
        <taxon>Bacteria</taxon>
        <taxon>Bacillati</taxon>
        <taxon>Bacillota</taxon>
        <taxon>Bacilli</taxon>
        <taxon>Bacillales</taxon>
        <taxon>Bacillaceae</taxon>
        <taxon>Paraliobacillus</taxon>
    </lineage>
</organism>
<evidence type="ECO:0000256" key="1">
    <source>
        <dbReference type="SAM" id="Phobius"/>
    </source>
</evidence>
<dbReference type="AlphaFoldDB" id="A0A917WZK4"/>
<comment type="caution">
    <text evidence="2">The sequence shown here is derived from an EMBL/GenBank/DDBJ whole genome shotgun (WGS) entry which is preliminary data.</text>
</comment>
<name>A0A917WZK4_9BACI</name>
<protein>
    <submittedName>
        <fullName evidence="2">Uncharacterized protein</fullName>
    </submittedName>
</protein>
<evidence type="ECO:0000313" key="2">
    <source>
        <dbReference type="EMBL" id="GGM43279.1"/>
    </source>
</evidence>
<reference evidence="2" key="2">
    <citation type="submission" date="2020-09" db="EMBL/GenBank/DDBJ databases">
        <authorList>
            <person name="Sun Q."/>
            <person name="Zhou Y."/>
        </authorList>
    </citation>
    <scope>NUCLEOTIDE SEQUENCE</scope>
    <source>
        <strain evidence="2">CGMCC 1.6333</strain>
    </source>
</reference>
<keyword evidence="1" id="KW-0812">Transmembrane</keyword>
<feature type="transmembrane region" description="Helical" evidence="1">
    <location>
        <begin position="12"/>
        <end position="27"/>
    </location>
</feature>
<accession>A0A917WZK4</accession>
<keyword evidence="1" id="KW-1133">Transmembrane helix</keyword>